<evidence type="ECO:0000313" key="2">
    <source>
        <dbReference type="EMBL" id="CAB4764264.1"/>
    </source>
</evidence>
<dbReference type="EMBL" id="CAFBOS010000326">
    <property type="protein sequence ID" value="CAB5027449.1"/>
    <property type="molecule type" value="Genomic_DNA"/>
</dbReference>
<dbReference type="InterPro" id="IPR036396">
    <property type="entry name" value="Cyt_P450_sf"/>
</dbReference>
<comment type="similarity">
    <text evidence="1">Belongs to the cytochrome P450 family.</text>
</comment>
<accession>A0A6J7I504</accession>
<evidence type="ECO:0000313" key="5">
    <source>
        <dbReference type="EMBL" id="CAB5027449.1"/>
    </source>
</evidence>
<dbReference type="GO" id="GO:0004497">
    <property type="term" value="F:monooxygenase activity"/>
    <property type="evidence" value="ECO:0007669"/>
    <property type="project" value="InterPro"/>
</dbReference>
<sequence length="397" mass="42824">MTDPSSIDFALDLMGGVPFLPGEAFHAEMDRLRASDPLPTVQFGGATVPLIATYADLDAAFRNDVELPAGPTYKYAIEPCQGVTFESLDGPEHDTLRLLSTGDLHARPVARYVDDKVPAIVHSVIDRFSGRSEVDLVAEFASVVPFAVFADKTGLDAQLDRVADYRDWSFGILSYSVAPDQGLAAAAALTAEIDDALMQCRASPRNDLLSAMCTAERDGRRLTDEEIRSHVRALFAAGASTTFHGLGNTLYALLTHPDAMATLRRDPGAALDAVDEMLRWEPPLAILPRLVPHDATVAGRRLAAGTQLLFGIAAANRDPAVYAEPARFDIARRPTRVLTFGFGSHHCPGAHLARRQIATAVLVLLERMPSLRLIDHENARPSGSIMRGPGSLVVATR</sequence>
<dbReference type="GO" id="GO:0020037">
    <property type="term" value="F:heme binding"/>
    <property type="evidence" value="ECO:0007669"/>
    <property type="project" value="InterPro"/>
</dbReference>
<name>A0A6J7I504_9ZZZZ</name>
<dbReference type="EMBL" id="CAFABA010000018">
    <property type="protein sequence ID" value="CAB4820328.1"/>
    <property type="molecule type" value="Genomic_DNA"/>
</dbReference>
<evidence type="ECO:0000256" key="1">
    <source>
        <dbReference type="ARBA" id="ARBA00010617"/>
    </source>
</evidence>
<dbReference type="PANTHER" id="PTHR46696">
    <property type="entry name" value="P450, PUTATIVE (EUROFUNG)-RELATED"/>
    <property type="match status" value="1"/>
</dbReference>
<dbReference type="PRINTS" id="PR00359">
    <property type="entry name" value="BP450"/>
</dbReference>
<dbReference type="InterPro" id="IPR001128">
    <property type="entry name" value="Cyt_P450"/>
</dbReference>
<dbReference type="Gene3D" id="1.10.630.10">
    <property type="entry name" value="Cytochrome P450"/>
    <property type="match status" value="1"/>
</dbReference>
<dbReference type="InterPro" id="IPR002397">
    <property type="entry name" value="Cyt_P450_B"/>
</dbReference>
<reference evidence="4" key="1">
    <citation type="submission" date="2020-05" db="EMBL/GenBank/DDBJ databases">
        <authorList>
            <person name="Chiriac C."/>
            <person name="Salcher M."/>
            <person name="Ghai R."/>
            <person name="Kavagutti S V."/>
        </authorList>
    </citation>
    <scope>NUCLEOTIDE SEQUENCE</scope>
</reference>
<dbReference type="Pfam" id="PF00067">
    <property type="entry name" value="p450"/>
    <property type="match status" value="1"/>
</dbReference>
<dbReference type="EMBL" id="CAEZYR010000126">
    <property type="protein sequence ID" value="CAB4764264.1"/>
    <property type="molecule type" value="Genomic_DNA"/>
</dbReference>
<dbReference type="PANTHER" id="PTHR46696:SF3">
    <property type="entry name" value="PULCHERRIMINIC ACID SYNTHASE"/>
    <property type="match status" value="1"/>
</dbReference>
<evidence type="ECO:0000313" key="4">
    <source>
        <dbReference type="EMBL" id="CAB4925802.1"/>
    </source>
</evidence>
<dbReference type="InterPro" id="IPR017972">
    <property type="entry name" value="Cyt_P450_CS"/>
</dbReference>
<evidence type="ECO:0000313" key="3">
    <source>
        <dbReference type="EMBL" id="CAB4820328.1"/>
    </source>
</evidence>
<gene>
    <name evidence="2" type="ORF">UFOPK2754_02630</name>
    <name evidence="3" type="ORF">UFOPK3139_00658</name>
    <name evidence="4" type="ORF">UFOPK3543_02355</name>
    <name evidence="5" type="ORF">UFOPK3967_03163</name>
</gene>
<proteinExistence type="inferred from homology"/>
<dbReference type="PROSITE" id="PS00086">
    <property type="entry name" value="CYTOCHROME_P450"/>
    <property type="match status" value="1"/>
</dbReference>
<dbReference type="SUPFAM" id="SSF48264">
    <property type="entry name" value="Cytochrome P450"/>
    <property type="match status" value="1"/>
</dbReference>
<dbReference type="EMBL" id="CAFBMH010000112">
    <property type="protein sequence ID" value="CAB4925802.1"/>
    <property type="molecule type" value="Genomic_DNA"/>
</dbReference>
<dbReference type="GO" id="GO:0016705">
    <property type="term" value="F:oxidoreductase activity, acting on paired donors, with incorporation or reduction of molecular oxygen"/>
    <property type="evidence" value="ECO:0007669"/>
    <property type="project" value="InterPro"/>
</dbReference>
<organism evidence="4">
    <name type="scientific">freshwater metagenome</name>
    <dbReference type="NCBI Taxonomy" id="449393"/>
    <lineage>
        <taxon>unclassified sequences</taxon>
        <taxon>metagenomes</taxon>
        <taxon>ecological metagenomes</taxon>
    </lineage>
</organism>
<protein>
    <submittedName>
        <fullName evidence="4">Unannotated protein</fullName>
    </submittedName>
</protein>
<dbReference type="AlphaFoldDB" id="A0A6J7I504"/>
<dbReference type="GO" id="GO:0005506">
    <property type="term" value="F:iron ion binding"/>
    <property type="evidence" value="ECO:0007669"/>
    <property type="project" value="InterPro"/>
</dbReference>